<evidence type="ECO:0000259" key="4">
    <source>
        <dbReference type="SMART" id="SM00797"/>
    </source>
</evidence>
<dbReference type="PANTHER" id="PTHR43309">
    <property type="entry name" value="5-OXOPROLINASE SUBUNIT C"/>
    <property type="match status" value="1"/>
</dbReference>
<dbReference type="InterPro" id="IPR052708">
    <property type="entry name" value="PxpC"/>
</dbReference>
<dbReference type="Pfam" id="PF02626">
    <property type="entry name" value="CT_A_B"/>
    <property type="match status" value="1"/>
</dbReference>
<keyword evidence="2" id="KW-0378">Hydrolase</keyword>
<accession>A0ABS9BIN3</accession>
<dbReference type="NCBIfam" id="TIGR00724">
    <property type="entry name" value="urea_amlyse_rel"/>
    <property type="match status" value="1"/>
</dbReference>
<evidence type="ECO:0000256" key="2">
    <source>
        <dbReference type="ARBA" id="ARBA00022801"/>
    </source>
</evidence>
<evidence type="ECO:0000313" key="6">
    <source>
        <dbReference type="Proteomes" id="UP001200145"/>
    </source>
</evidence>
<organism evidence="5 6">
    <name type="scientific">Flavihumibacter fluminis</name>
    <dbReference type="NCBI Taxonomy" id="2909236"/>
    <lineage>
        <taxon>Bacteria</taxon>
        <taxon>Pseudomonadati</taxon>
        <taxon>Bacteroidota</taxon>
        <taxon>Chitinophagia</taxon>
        <taxon>Chitinophagales</taxon>
        <taxon>Chitinophagaceae</taxon>
        <taxon>Flavihumibacter</taxon>
    </lineage>
</organism>
<keyword evidence="1" id="KW-0547">Nucleotide-binding</keyword>
<dbReference type="InterPro" id="IPR029000">
    <property type="entry name" value="Cyclophilin-like_dom_sf"/>
</dbReference>
<dbReference type="Proteomes" id="UP001200145">
    <property type="component" value="Unassembled WGS sequence"/>
</dbReference>
<dbReference type="EMBL" id="JAKEVY010000003">
    <property type="protein sequence ID" value="MCF1715471.1"/>
    <property type="molecule type" value="Genomic_DNA"/>
</dbReference>
<dbReference type="RefSeq" id="WP_234866424.1">
    <property type="nucleotide sequence ID" value="NZ_JAKEVY010000003.1"/>
</dbReference>
<evidence type="ECO:0000256" key="1">
    <source>
        <dbReference type="ARBA" id="ARBA00022741"/>
    </source>
</evidence>
<dbReference type="InterPro" id="IPR003778">
    <property type="entry name" value="CT_A_B"/>
</dbReference>
<keyword evidence="6" id="KW-1185">Reference proteome</keyword>
<dbReference type="SMART" id="SM00797">
    <property type="entry name" value="AHS2"/>
    <property type="match status" value="1"/>
</dbReference>
<proteinExistence type="predicted"/>
<dbReference type="Gene3D" id="2.40.100.10">
    <property type="entry name" value="Cyclophilin-like"/>
    <property type="match status" value="1"/>
</dbReference>
<evidence type="ECO:0000256" key="3">
    <source>
        <dbReference type="ARBA" id="ARBA00022840"/>
    </source>
</evidence>
<keyword evidence="3" id="KW-0067">ATP-binding</keyword>
<comment type="caution">
    <text evidence="5">The sequence shown here is derived from an EMBL/GenBank/DDBJ whole genome shotgun (WGS) entry which is preliminary data.</text>
</comment>
<protein>
    <submittedName>
        <fullName evidence="5">Biotin-dependent carboxyltransferase family protein</fullName>
    </submittedName>
</protein>
<evidence type="ECO:0000313" key="5">
    <source>
        <dbReference type="EMBL" id="MCF1715471.1"/>
    </source>
</evidence>
<sequence length="323" mass="35530">MRILKTGISTIQDQGRFGHRNQGIPTSGCMDSLASRIGNLLVGNEDSAACLEISNGAFSASFGRTSLVALTGKGYEGFVSGRPVAFWQPFLVKEGEFLQLFPREVGFTYLSVHGGIRTKLQFDSRATHLPSKIGGLNGKALQPGDHLPVSHFPEEDGQHIINYLSKLSGQVRLSPAITPNYAQQDIRFFPGPEYNWFTENSGLLLERTGFQLGVASNRMGFRLQGPQLERERSGELLSQPVLPGTMQVSPDGQILLLMADAQTTGGYPRIGQVTAVDLHLAAQKAPGTTIHFKKISLSDAETLLFEREKQLLQLKRDYYLYFS</sequence>
<feature type="domain" description="Carboxyltransferase" evidence="4">
    <location>
        <begin position="21"/>
        <end position="310"/>
    </location>
</feature>
<gene>
    <name evidence="5" type="ORF">L0U88_12615</name>
</gene>
<dbReference type="SUPFAM" id="SSF50891">
    <property type="entry name" value="Cyclophilin-like"/>
    <property type="match status" value="1"/>
</dbReference>
<reference evidence="5 6" key="1">
    <citation type="submission" date="2022-01" db="EMBL/GenBank/DDBJ databases">
        <title>Flavihumibacter sp. nov., isolated from sediment of a river.</title>
        <authorList>
            <person name="Liu H."/>
        </authorList>
    </citation>
    <scope>NUCLEOTIDE SEQUENCE [LARGE SCALE GENOMIC DNA]</scope>
    <source>
        <strain evidence="5 6">RY-1</strain>
    </source>
</reference>
<dbReference type="PANTHER" id="PTHR43309:SF3">
    <property type="entry name" value="5-OXOPROLINASE SUBUNIT C"/>
    <property type="match status" value="1"/>
</dbReference>
<name>A0ABS9BIN3_9BACT</name>